<reference evidence="1 2" key="1">
    <citation type="submission" date="2018-06" db="EMBL/GenBank/DDBJ databases">
        <title>Comparative genomics reveals the genomic features of Rhizophagus irregularis, R. cerebriforme, R. diaphanum and Gigaspora rosea, and their symbiotic lifestyle signature.</title>
        <authorList>
            <person name="Morin E."/>
            <person name="San Clemente H."/>
            <person name="Chen E.C.H."/>
            <person name="De La Providencia I."/>
            <person name="Hainaut M."/>
            <person name="Kuo A."/>
            <person name="Kohler A."/>
            <person name="Murat C."/>
            <person name="Tang N."/>
            <person name="Roy S."/>
            <person name="Loubradou J."/>
            <person name="Henrissat B."/>
            <person name="Grigoriev I.V."/>
            <person name="Corradi N."/>
            <person name="Roux C."/>
            <person name="Martin F.M."/>
        </authorList>
    </citation>
    <scope>NUCLEOTIDE SEQUENCE [LARGE SCALE GENOMIC DNA]</scope>
    <source>
        <strain evidence="1 2">DAOM 227022</strain>
    </source>
</reference>
<organism evidence="1 2">
    <name type="scientific">Glomus cerebriforme</name>
    <dbReference type="NCBI Taxonomy" id="658196"/>
    <lineage>
        <taxon>Eukaryota</taxon>
        <taxon>Fungi</taxon>
        <taxon>Fungi incertae sedis</taxon>
        <taxon>Mucoromycota</taxon>
        <taxon>Glomeromycotina</taxon>
        <taxon>Glomeromycetes</taxon>
        <taxon>Glomerales</taxon>
        <taxon>Glomeraceae</taxon>
        <taxon>Glomus</taxon>
    </lineage>
</organism>
<name>A0A397SHR4_9GLOM</name>
<sequence length="206" mass="24055">MSESFVEFANILDVEESVNDEQNYETNFAERNQLDVEGSINDEQNYETNLAERCQLDVEGSINVEQNYETNLAERCQLDLNEIPQCLRQNAERILEVFNRIAIDDPIIVIDWTNPWPRRGRRQNKRILINHIINNGGRNEYNSDMIFSFRTNHDLANCINLFPLWSRHDRTNTSPDVGHMYRVNKVTERIADMEDSALLVPKLVIA</sequence>
<gene>
    <name evidence="1" type="ORF">C1645_830209</name>
</gene>
<dbReference type="OrthoDB" id="2320096at2759"/>
<dbReference type="Proteomes" id="UP000265703">
    <property type="component" value="Unassembled WGS sequence"/>
</dbReference>
<keyword evidence="2" id="KW-1185">Reference proteome</keyword>
<dbReference type="AlphaFoldDB" id="A0A397SHR4"/>
<proteinExistence type="predicted"/>
<evidence type="ECO:0000313" key="1">
    <source>
        <dbReference type="EMBL" id="RIA85810.1"/>
    </source>
</evidence>
<comment type="caution">
    <text evidence="1">The sequence shown here is derived from an EMBL/GenBank/DDBJ whole genome shotgun (WGS) entry which is preliminary data.</text>
</comment>
<dbReference type="EMBL" id="QKYT01000402">
    <property type="protein sequence ID" value="RIA85810.1"/>
    <property type="molecule type" value="Genomic_DNA"/>
</dbReference>
<accession>A0A397SHR4</accession>
<evidence type="ECO:0000313" key="2">
    <source>
        <dbReference type="Proteomes" id="UP000265703"/>
    </source>
</evidence>
<protein>
    <submittedName>
        <fullName evidence="1">Uncharacterized protein</fullName>
    </submittedName>
</protein>